<dbReference type="AlphaFoldDB" id="A0A6A6Z552"/>
<reference evidence="3" key="3">
    <citation type="submission" date="2025-04" db="UniProtKB">
        <authorList>
            <consortium name="RefSeq"/>
        </authorList>
    </citation>
    <scope>IDENTIFICATION</scope>
    <source>
        <strain evidence="3">CBS 304.34</strain>
    </source>
</reference>
<keyword evidence="2" id="KW-1185">Reference proteome</keyword>
<organism evidence="1">
    <name type="scientific">Mytilinidion resinicola</name>
    <dbReference type="NCBI Taxonomy" id="574789"/>
    <lineage>
        <taxon>Eukaryota</taxon>
        <taxon>Fungi</taxon>
        <taxon>Dikarya</taxon>
        <taxon>Ascomycota</taxon>
        <taxon>Pezizomycotina</taxon>
        <taxon>Dothideomycetes</taxon>
        <taxon>Pleosporomycetidae</taxon>
        <taxon>Mytilinidiales</taxon>
        <taxon>Mytilinidiaceae</taxon>
        <taxon>Mytilinidion</taxon>
    </lineage>
</organism>
<reference evidence="3" key="2">
    <citation type="submission" date="2020-04" db="EMBL/GenBank/DDBJ databases">
        <authorList>
            <consortium name="NCBI Genome Project"/>
        </authorList>
    </citation>
    <scope>NUCLEOTIDE SEQUENCE</scope>
    <source>
        <strain evidence="3">CBS 304.34</strain>
    </source>
</reference>
<reference evidence="1 3" key="1">
    <citation type="journal article" date="2020" name="Stud. Mycol.">
        <title>101 Dothideomycetes genomes: a test case for predicting lifestyles and emergence of pathogens.</title>
        <authorList>
            <person name="Haridas S."/>
            <person name="Albert R."/>
            <person name="Binder M."/>
            <person name="Bloem J."/>
            <person name="Labutti K."/>
            <person name="Salamov A."/>
            <person name="Andreopoulos B."/>
            <person name="Baker S."/>
            <person name="Barry K."/>
            <person name="Bills G."/>
            <person name="Bluhm B."/>
            <person name="Cannon C."/>
            <person name="Castanera R."/>
            <person name="Culley D."/>
            <person name="Daum C."/>
            <person name="Ezra D."/>
            <person name="Gonzalez J."/>
            <person name="Henrissat B."/>
            <person name="Kuo A."/>
            <person name="Liang C."/>
            <person name="Lipzen A."/>
            <person name="Lutzoni F."/>
            <person name="Magnuson J."/>
            <person name="Mondo S."/>
            <person name="Nolan M."/>
            <person name="Ohm R."/>
            <person name="Pangilinan J."/>
            <person name="Park H.-J."/>
            <person name="Ramirez L."/>
            <person name="Alfaro M."/>
            <person name="Sun H."/>
            <person name="Tritt A."/>
            <person name="Yoshinaga Y."/>
            <person name="Zwiers L.-H."/>
            <person name="Turgeon B."/>
            <person name="Goodwin S."/>
            <person name="Spatafora J."/>
            <person name="Crous P."/>
            <person name="Grigoriev I."/>
        </authorList>
    </citation>
    <scope>NUCLEOTIDE SEQUENCE</scope>
    <source>
        <strain evidence="1 3">CBS 304.34</strain>
    </source>
</reference>
<name>A0A6A6Z552_9PEZI</name>
<dbReference type="EMBL" id="MU003693">
    <property type="protein sequence ID" value="KAF2815958.1"/>
    <property type="molecule type" value="Genomic_DNA"/>
</dbReference>
<dbReference type="GeneID" id="54459684"/>
<accession>A0A6A6Z552</accession>
<evidence type="ECO:0000313" key="2">
    <source>
        <dbReference type="Proteomes" id="UP000504636"/>
    </source>
</evidence>
<dbReference type="OrthoDB" id="94039at2759"/>
<protein>
    <submittedName>
        <fullName evidence="1 3">Uncharacterized protein</fullName>
    </submittedName>
</protein>
<evidence type="ECO:0000313" key="1">
    <source>
        <dbReference type="EMBL" id="KAF2815958.1"/>
    </source>
</evidence>
<gene>
    <name evidence="1 3" type="ORF">BDZ99DRAFT_457891</name>
</gene>
<dbReference type="Proteomes" id="UP000504636">
    <property type="component" value="Unplaced"/>
</dbReference>
<sequence>MQDARFGNALTTQSLMIVFSIRSFADLRDVPPKMHAAQDVSTNSSIAPEVTLTTPKAMEVYTMMRANPPLPGYPLGPDHNPNHARHSTPVIPGFHISADTETQKHIPHVLPPVLYAWGSRSFIAKLPGYRQMLLEKTGVGPGGSGGASVGHVTETVIGDCDRCLPFEKPRETAKAL</sequence>
<dbReference type="RefSeq" id="XP_033582922.1">
    <property type="nucleotide sequence ID" value="XM_033718791.1"/>
</dbReference>
<proteinExistence type="predicted"/>
<evidence type="ECO:0000313" key="3">
    <source>
        <dbReference type="RefSeq" id="XP_033582922.1"/>
    </source>
</evidence>